<sequence length="197" mass="21411">MHHALLDRRPYREAKGVTFLNRLTLAQGRVHEGCGPARHTFAMIVARAMEGPVFWLRPGWEAGALHGPGMAAFIDPGRVTFVAAERAQELLWTMEEVLRAGVVPLVVAELPGPPALTPMRRMQLACEAGGGRALGLVLTPEGSAPGAESRWSMTPDHGVEPGWHLARERARDAAPHNWRVGRVGQEFRLGAQPAEAD</sequence>
<gene>
    <name evidence="1" type="ORF">KJP28_07520</name>
</gene>
<keyword evidence="2" id="KW-1185">Reference proteome</keyword>
<dbReference type="EMBL" id="JAHUZE010000002">
    <property type="protein sequence ID" value="MBV7378773.1"/>
    <property type="molecule type" value="Genomic_DNA"/>
</dbReference>
<proteinExistence type="predicted"/>
<organism evidence="1 2">
    <name type="scientific">Maritimibacter dapengensis</name>
    <dbReference type="NCBI Taxonomy" id="2836868"/>
    <lineage>
        <taxon>Bacteria</taxon>
        <taxon>Pseudomonadati</taxon>
        <taxon>Pseudomonadota</taxon>
        <taxon>Alphaproteobacteria</taxon>
        <taxon>Rhodobacterales</taxon>
        <taxon>Roseobacteraceae</taxon>
        <taxon>Maritimibacter</taxon>
    </lineage>
</organism>
<accession>A0ABS6T0K5</accession>
<comment type="caution">
    <text evidence="1">The sequence shown here is derived from an EMBL/GenBank/DDBJ whole genome shotgun (WGS) entry which is preliminary data.</text>
</comment>
<evidence type="ECO:0000313" key="1">
    <source>
        <dbReference type="EMBL" id="MBV7378773.1"/>
    </source>
</evidence>
<name>A0ABS6T0K5_9RHOB</name>
<protein>
    <recommendedName>
        <fullName evidence="3">Protein ImuA</fullName>
    </recommendedName>
</protein>
<evidence type="ECO:0000313" key="2">
    <source>
        <dbReference type="Proteomes" id="UP000756530"/>
    </source>
</evidence>
<reference evidence="1 2" key="1">
    <citation type="submission" date="2021-05" db="EMBL/GenBank/DDBJ databases">
        <title>Culturable bacteria isolated from Daya Bay.</title>
        <authorList>
            <person name="Zheng W."/>
            <person name="Yu S."/>
            <person name="Huang Y."/>
        </authorList>
    </citation>
    <scope>NUCLEOTIDE SEQUENCE [LARGE SCALE GENOMIC DNA]</scope>
    <source>
        <strain evidence="1 2">DP4N28-5</strain>
    </source>
</reference>
<dbReference type="Proteomes" id="UP000756530">
    <property type="component" value="Unassembled WGS sequence"/>
</dbReference>
<evidence type="ECO:0008006" key="3">
    <source>
        <dbReference type="Google" id="ProtNLM"/>
    </source>
</evidence>